<dbReference type="Gene3D" id="3.40.50.300">
    <property type="entry name" value="P-loop containing nucleotide triphosphate hydrolases"/>
    <property type="match status" value="3"/>
</dbReference>
<dbReference type="Gene3D" id="3.40.960.10">
    <property type="entry name" value="VSR Endonuclease"/>
    <property type="match status" value="1"/>
</dbReference>
<evidence type="ECO:0000256" key="1">
    <source>
        <dbReference type="SAM" id="MobiDB-lite"/>
    </source>
</evidence>
<dbReference type="InterPro" id="IPR011335">
    <property type="entry name" value="Restrct_endonuc-II-like"/>
</dbReference>
<dbReference type="Pfam" id="PF18741">
    <property type="entry name" value="MTES_1575"/>
    <property type="match status" value="1"/>
</dbReference>
<feature type="domain" description="DNA2/NAM7 helicase helicase" evidence="2">
    <location>
        <begin position="843"/>
        <end position="881"/>
    </location>
</feature>
<dbReference type="Proteomes" id="UP000460272">
    <property type="component" value="Unassembled WGS sequence"/>
</dbReference>
<dbReference type="InterPro" id="IPR049468">
    <property type="entry name" value="Restrct_endonuc-II-like_dom"/>
</dbReference>
<dbReference type="Pfam" id="PF13195">
    <property type="entry name" value="DUF4011"/>
    <property type="match status" value="1"/>
</dbReference>
<dbReference type="Pfam" id="PF13087">
    <property type="entry name" value="AAA_12"/>
    <property type="match status" value="1"/>
</dbReference>
<dbReference type="InterPro" id="IPR041677">
    <property type="entry name" value="DNA2/NAM7_AAA_11"/>
</dbReference>
<dbReference type="PANTHER" id="PTHR10887:SF530">
    <property type="entry name" value="SUPERFAMILY I DNA HELICASES"/>
    <property type="match status" value="1"/>
</dbReference>
<dbReference type="FunFam" id="3.40.960.10:FF:000002">
    <property type="entry name" value="DNA helicase related protein"/>
    <property type="match status" value="1"/>
</dbReference>
<feature type="domain" description="Restriction endonuclease type II-like" evidence="4">
    <location>
        <begin position="1154"/>
        <end position="1248"/>
    </location>
</feature>
<dbReference type="InterPro" id="IPR027417">
    <property type="entry name" value="P-loop_NTPase"/>
</dbReference>
<proteinExistence type="predicted"/>
<dbReference type="PANTHER" id="PTHR10887">
    <property type="entry name" value="DNA2/NAM7 HELICASE FAMILY"/>
    <property type="match status" value="1"/>
</dbReference>
<dbReference type="CDD" id="cd18808">
    <property type="entry name" value="SF1_C_Upf1"/>
    <property type="match status" value="1"/>
</dbReference>
<dbReference type="InterPro" id="IPR047187">
    <property type="entry name" value="SF1_C_Upf1"/>
</dbReference>
<dbReference type="EMBL" id="RPFW01000010">
    <property type="protein sequence ID" value="TVZ00010.1"/>
    <property type="molecule type" value="Genomic_DNA"/>
</dbReference>
<name>A0A6P2BM32_9ACTN</name>
<protein>
    <submittedName>
        <fullName evidence="5">DUF4011 domain-containing protein</fullName>
    </submittedName>
</protein>
<dbReference type="GO" id="GO:0004386">
    <property type="term" value="F:helicase activity"/>
    <property type="evidence" value="ECO:0007669"/>
    <property type="project" value="InterPro"/>
</dbReference>
<evidence type="ECO:0000313" key="6">
    <source>
        <dbReference type="Proteomes" id="UP000460272"/>
    </source>
</evidence>
<evidence type="ECO:0000313" key="5">
    <source>
        <dbReference type="EMBL" id="TVZ00010.1"/>
    </source>
</evidence>
<evidence type="ECO:0000259" key="4">
    <source>
        <dbReference type="Pfam" id="PF18741"/>
    </source>
</evidence>
<dbReference type="OrthoDB" id="9757917at2"/>
<reference evidence="5 6" key="1">
    <citation type="submission" date="2018-11" db="EMBL/GenBank/DDBJ databases">
        <title>Trebonia kvetii gen.nov., sp.nov., a novel acidophilic actinobacterium, and proposal of the new actinobacterial family Treboniaceae fam. nov.</title>
        <authorList>
            <person name="Rapoport D."/>
            <person name="Sagova-Mareckova M."/>
            <person name="Sedlacek I."/>
            <person name="Provaznik J."/>
            <person name="Kralova S."/>
            <person name="Pavlinic D."/>
            <person name="Benes V."/>
            <person name="Kopecky J."/>
        </authorList>
    </citation>
    <scope>NUCLEOTIDE SEQUENCE [LARGE SCALE GENOMIC DNA]</scope>
    <source>
        <strain evidence="5 6">15Tr583</strain>
    </source>
</reference>
<evidence type="ECO:0000259" key="3">
    <source>
        <dbReference type="Pfam" id="PF13087"/>
    </source>
</evidence>
<accession>A0A6P2BM32</accession>
<dbReference type="InterPro" id="IPR041679">
    <property type="entry name" value="DNA2/NAM7-like_C"/>
</dbReference>
<dbReference type="Pfam" id="PF13086">
    <property type="entry name" value="AAA_11"/>
    <property type="match status" value="2"/>
</dbReference>
<comment type="caution">
    <text evidence="5">The sequence shown here is derived from an EMBL/GenBank/DDBJ whole genome shotgun (WGS) entry which is preliminary data.</text>
</comment>
<dbReference type="InterPro" id="IPR045055">
    <property type="entry name" value="DNA2/NAM7-like"/>
</dbReference>
<organism evidence="5 6">
    <name type="scientific">Trebonia kvetii</name>
    <dbReference type="NCBI Taxonomy" id="2480626"/>
    <lineage>
        <taxon>Bacteria</taxon>
        <taxon>Bacillati</taxon>
        <taxon>Actinomycetota</taxon>
        <taxon>Actinomycetes</taxon>
        <taxon>Streptosporangiales</taxon>
        <taxon>Treboniaceae</taxon>
        <taxon>Trebonia</taxon>
    </lineage>
</organism>
<evidence type="ECO:0000259" key="2">
    <source>
        <dbReference type="Pfam" id="PF13086"/>
    </source>
</evidence>
<sequence>MADVSRSASDVPPGGAGWQMSRRAGLVQKAASDWKHALVDLGGRNNLLHYRDLKVGTLDLTGADPEMVRGLLLGKATRVTALFRDRGQAEQVLRRVRTIHNKAKENLEERGLETLSIGCGLATWENKRAAWEPCAPVLLQRAGLHPVGAAQDEFELSVTGEMEVNPTLLHVLRADFGCKVDQAALEARIPDGVIDEPEELLQTYEWIAEQARGIPGFRVDRRIVLANFAYAKLAMVNDLDGAQDELVSHELIAALAGDEQAREAIRGQGPGPGAIPGPDQVPLADEFLVLDADSSQNYAINAVLAGQSLIVKGPPGTGKSQTIANLIASLIARGQKVLFVAEKRAAIDAVTKRLSQQNLGDLVLDLHDGVTSKRAFAQMIGQALTASRNAPRVDNGAELHRVERRREQLNAHVRAVHSLRQPWGLSVYEMRAQLLGLEPARTEIRFRGAAIAALSQAVARQAADDVADYARLGGLTLVTASPWAASPIVSAEEVRQADTVLDEVRRHTLPKTCALLESAASETGLPVPQALSGWAALTGAWTETGAMLSVMTPAIYDLDLQETSEALAPAGRGGFSRLWAALTSSRYRAARARLRSVAAGDRELGDRDLYAAVVSAKSGARTWASLGGQGVPRAPRALPDCRASYEHLLSQLGQLQTWSGQPGLADRPAGDCGRTLDMLDADRATLARLPELHRLRTALEAAGLGEFIAAMGARQASEDFAVRAFRYAWLASILDHLELTDLAVASFAAEAHQAAVRDYDDGDRHHIETTSARVRRAYAENTIRARDQFKDQAALVEHQAGLKRRHLPVRDFVRNAADVLLALKPCWAMSPLVVSQLLPPKPYFDVVIFDEASQITPADAVTSILRGRQLVVAGDDKQLPPSAWFVSDNADDEPEPAAGAEPVPMLAGTGGFESILNALGSVLGFRTLLWHYRSRDERLIAFSNAHFYDRMLTTFPGTGGTHVLRYVPAPWQPGADTNSPAPEVDAAVDLIVEHARERPQESLGVITMGIQHRDRIEGQLRQRLSQDPQLAAELAEFFDESRHERFFVKNLERVQGDERDAIILSIGYGKNARGDLPYRFGPLLTEGGERRLNVAVTRAKNRLTLVSSFSSRDMDPGRSAAEGVKLLRQYLQYVESDGTNLGDQILDKPALNPFEVDVRDTLLRHGLKLTPQYGTSGYWIDFAVQHPVQPGRYVLAIECDGATYHSSPSARDRDRLRQEQLERHGWRFHRIWSTEWFHDKQASTDKAIAAHHEAVRAADNGDLAPRPQPAATKPSTTEQQPAASLKTTYEAALSRLTPAPRQHQGPRPPVLSGQPIDAYSDAELLSLARWITTDDALRTEDELLQEMMRELGFKRRGKNVVARLTTAIRLR</sequence>
<dbReference type="SUPFAM" id="SSF52540">
    <property type="entry name" value="P-loop containing nucleoside triphosphate hydrolases"/>
    <property type="match status" value="1"/>
</dbReference>
<feature type="region of interest" description="Disordered" evidence="1">
    <location>
        <begin position="1257"/>
        <end position="1286"/>
    </location>
</feature>
<feature type="compositionally biased region" description="Polar residues" evidence="1">
    <location>
        <begin position="1273"/>
        <end position="1286"/>
    </location>
</feature>
<feature type="domain" description="DNA2/NAM7 helicase helicase" evidence="2">
    <location>
        <begin position="293"/>
        <end position="356"/>
    </location>
</feature>
<gene>
    <name evidence="5" type="ORF">EAS64_38650</name>
</gene>
<feature type="domain" description="DNA2/NAM7 helicase-like C-terminal" evidence="3">
    <location>
        <begin position="983"/>
        <end position="1108"/>
    </location>
</feature>
<keyword evidence="6" id="KW-1185">Reference proteome</keyword>
<dbReference type="InterPro" id="IPR025103">
    <property type="entry name" value="DUF4011"/>
</dbReference>
<dbReference type="SUPFAM" id="SSF52980">
    <property type="entry name" value="Restriction endonuclease-like"/>
    <property type="match status" value="1"/>
</dbReference>